<accession>A0A2H3KSC7</accession>
<dbReference type="PANTHER" id="PTHR34387:SF1">
    <property type="entry name" value="PERIPLASMIC IMMUNOGENIC PROTEIN"/>
    <property type="match status" value="1"/>
</dbReference>
<dbReference type="AlphaFoldDB" id="A0A2H3KSC7"/>
<dbReference type="OrthoDB" id="9785192at2"/>
<evidence type="ECO:0008006" key="4">
    <source>
        <dbReference type="Google" id="ProtNLM"/>
    </source>
</evidence>
<organism evidence="2 3">
    <name type="scientific">Candidatus Chloroploca asiatica</name>
    <dbReference type="NCBI Taxonomy" id="1506545"/>
    <lineage>
        <taxon>Bacteria</taxon>
        <taxon>Bacillati</taxon>
        <taxon>Chloroflexota</taxon>
        <taxon>Chloroflexia</taxon>
        <taxon>Chloroflexales</taxon>
        <taxon>Chloroflexineae</taxon>
        <taxon>Oscillochloridaceae</taxon>
        <taxon>Candidatus Chloroploca</taxon>
    </lineage>
</organism>
<gene>
    <name evidence="2" type="ORF">A9Q02_05880</name>
</gene>
<dbReference type="Pfam" id="PF04402">
    <property type="entry name" value="SIMPL"/>
    <property type="match status" value="1"/>
</dbReference>
<feature type="chain" id="PRO_5013924426" description="SIMPL domain-containing protein" evidence="1">
    <location>
        <begin position="28"/>
        <end position="251"/>
    </location>
</feature>
<evidence type="ECO:0000313" key="2">
    <source>
        <dbReference type="EMBL" id="PDV96752.1"/>
    </source>
</evidence>
<dbReference type="GO" id="GO:0006974">
    <property type="term" value="P:DNA damage response"/>
    <property type="evidence" value="ECO:0007669"/>
    <property type="project" value="TreeGrafter"/>
</dbReference>
<keyword evidence="3" id="KW-1185">Reference proteome</keyword>
<evidence type="ECO:0000313" key="3">
    <source>
        <dbReference type="Proteomes" id="UP000220922"/>
    </source>
</evidence>
<protein>
    <recommendedName>
        <fullName evidence="4">SIMPL domain-containing protein</fullName>
    </recommendedName>
</protein>
<dbReference type="PANTHER" id="PTHR34387">
    <property type="entry name" value="SLR1258 PROTEIN"/>
    <property type="match status" value="1"/>
</dbReference>
<dbReference type="InterPro" id="IPR052022">
    <property type="entry name" value="26kDa_periplasmic_antigen"/>
</dbReference>
<dbReference type="Gene3D" id="3.30.110.170">
    <property type="entry name" value="Protein of unknown function (DUF541), domain 1"/>
    <property type="match status" value="1"/>
</dbReference>
<dbReference type="InterPro" id="IPR007497">
    <property type="entry name" value="SIMPL/DUF541"/>
</dbReference>
<comment type="caution">
    <text evidence="2">The sequence shown here is derived from an EMBL/GenBank/DDBJ whole genome shotgun (WGS) entry which is preliminary data.</text>
</comment>
<dbReference type="RefSeq" id="WP_097655139.1">
    <property type="nucleotide sequence ID" value="NZ_LYXE01000182.1"/>
</dbReference>
<dbReference type="EMBL" id="LYXE01000182">
    <property type="protein sequence ID" value="PDV96752.1"/>
    <property type="molecule type" value="Genomic_DNA"/>
</dbReference>
<evidence type="ECO:0000256" key="1">
    <source>
        <dbReference type="SAM" id="SignalP"/>
    </source>
</evidence>
<proteinExistence type="predicted"/>
<dbReference type="Gene3D" id="3.30.70.2970">
    <property type="entry name" value="Protein of unknown function (DUF541), domain 2"/>
    <property type="match status" value="1"/>
</dbReference>
<sequence length="251" mass="26104">MQTRSTTLIGVLLGAVLVLAIAGGAFAAMSLQQPAPAQAQAGVAGMRQITVIGNGEIRVAPDMATVNIGVETSAPTTQEALAQNTAQAQAIIDQMKQLGIEDKDLQTSGFSISPTYDTNARAVTGYQVSNMVMVTIRDLDNAGTLLDQVVQSGANRIYGINFGLSDLKSAQAQARDAAILDGRDRADQMARTSGATLGTVLVITENVGSASPFPMLDMAMSARGEALGAPVPVQPGEQVITAQVQLTYELR</sequence>
<keyword evidence="1" id="KW-0732">Signal</keyword>
<feature type="signal peptide" evidence="1">
    <location>
        <begin position="1"/>
        <end position="27"/>
    </location>
</feature>
<name>A0A2H3KSC7_9CHLR</name>
<reference evidence="2 3" key="1">
    <citation type="submission" date="2016-05" db="EMBL/GenBank/DDBJ databases">
        <authorList>
            <person name="Lavstsen T."/>
            <person name="Jespersen J.S."/>
        </authorList>
    </citation>
    <scope>NUCLEOTIDE SEQUENCE [LARGE SCALE GENOMIC DNA]</scope>
    <source>
        <strain evidence="2 3">B7-9</strain>
    </source>
</reference>
<dbReference type="Proteomes" id="UP000220922">
    <property type="component" value="Unassembled WGS sequence"/>
</dbReference>